<dbReference type="OrthoDB" id="427096at2759"/>
<dbReference type="SUPFAM" id="SSF53756">
    <property type="entry name" value="UDP-Glycosyltransferase/glycogen phosphorylase"/>
    <property type="match status" value="1"/>
</dbReference>
<feature type="domain" description="Fucosyltransferase N-terminal" evidence="14">
    <location>
        <begin position="86"/>
        <end position="190"/>
    </location>
</feature>
<dbReference type="Gene3D" id="3.40.50.11660">
    <property type="entry name" value="Glycosyl transferase family 10, C-terminal domain"/>
    <property type="match status" value="1"/>
</dbReference>
<keyword evidence="7" id="KW-0735">Signal-anchor</keyword>
<evidence type="ECO:0000256" key="11">
    <source>
        <dbReference type="ARBA" id="ARBA00023180"/>
    </source>
</evidence>
<evidence type="ECO:0000259" key="14">
    <source>
        <dbReference type="Pfam" id="PF17039"/>
    </source>
</evidence>
<feature type="domain" description="Fucosyltransferase C-terminal" evidence="13">
    <location>
        <begin position="212"/>
        <end position="383"/>
    </location>
</feature>
<name>A0A8S4Q6I9_OWEFU</name>
<keyword evidence="4 12" id="KW-0328">Glycosyltransferase</keyword>
<dbReference type="InterPro" id="IPR038577">
    <property type="entry name" value="GT10-like_C_sf"/>
</dbReference>
<dbReference type="PANTHER" id="PTHR48438:SF1">
    <property type="entry name" value="ALPHA-(1,3)-FUCOSYLTRANSFERASE C-RELATED"/>
    <property type="match status" value="1"/>
</dbReference>
<reference evidence="15" key="1">
    <citation type="submission" date="2022-03" db="EMBL/GenBank/DDBJ databases">
        <authorList>
            <person name="Martin C."/>
        </authorList>
    </citation>
    <scope>NUCLEOTIDE SEQUENCE</scope>
</reference>
<keyword evidence="5 12" id="KW-0808">Transferase</keyword>
<keyword evidence="8" id="KW-1133">Transmembrane helix</keyword>
<protein>
    <recommendedName>
        <fullName evidence="12">Fucosyltransferase</fullName>
        <ecNumber evidence="12">2.4.1.-</ecNumber>
    </recommendedName>
</protein>
<evidence type="ECO:0000256" key="4">
    <source>
        <dbReference type="ARBA" id="ARBA00022676"/>
    </source>
</evidence>
<keyword evidence="11" id="KW-0325">Glycoprotein</keyword>
<dbReference type="PANTHER" id="PTHR48438">
    <property type="entry name" value="ALPHA-(1,3)-FUCOSYLTRANSFERASE C-RELATED"/>
    <property type="match status" value="1"/>
</dbReference>
<dbReference type="Pfam" id="PF17039">
    <property type="entry name" value="Glyco_tran_10_N"/>
    <property type="match status" value="1"/>
</dbReference>
<evidence type="ECO:0000259" key="13">
    <source>
        <dbReference type="Pfam" id="PF00852"/>
    </source>
</evidence>
<dbReference type="InterPro" id="IPR055270">
    <property type="entry name" value="Glyco_tran_10_C"/>
</dbReference>
<dbReference type="InterPro" id="IPR031481">
    <property type="entry name" value="Glyco_tran_10_N"/>
</dbReference>
<comment type="subcellular location">
    <subcellularLocation>
        <location evidence="1">Golgi apparatus membrane</location>
        <topology evidence="1">Single-pass type II membrane protein</topology>
    </subcellularLocation>
    <subcellularLocation>
        <location evidence="12">Golgi apparatus</location>
        <location evidence="12">Golgi stack membrane</location>
        <topology evidence="12">Single-pass type II membrane protein</topology>
    </subcellularLocation>
</comment>
<evidence type="ECO:0000256" key="7">
    <source>
        <dbReference type="ARBA" id="ARBA00022968"/>
    </source>
</evidence>
<comment type="caution">
    <text evidence="15">The sequence shown here is derived from an EMBL/GenBank/DDBJ whole genome shotgun (WGS) entry which is preliminary data.</text>
</comment>
<dbReference type="AlphaFoldDB" id="A0A8S4Q6I9"/>
<evidence type="ECO:0000256" key="2">
    <source>
        <dbReference type="ARBA" id="ARBA00004922"/>
    </source>
</evidence>
<dbReference type="GO" id="GO:0000139">
    <property type="term" value="C:Golgi membrane"/>
    <property type="evidence" value="ECO:0007669"/>
    <property type="project" value="UniProtKB-SubCell"/>
</dbReference>
<dbReference type="EC" id="2.4.1.-" evidence="12"/>
<evidence type="ECO:0000313" key="15">
    <source>
        <dbReference type="EMBL" id="CAH1799488.1"/>
    </source>
</evidence>
<dbReference type="Pfam" id="PF00852">
    <property type="entry name" value="Glyco_transf_10"/>
    <property type="match status" value="1"/>
</dbReference>
<proteinExistence type="inferred from homology"/>
<evidence type="ECO:0000313" key="16">
    <source>
        <dbReference type="Proteomes" id="UP000749559"/>
    </source>
</evidence>
<evidence type="ECO:0000256" key="10">
    <source>
        <dbReference type="ARBA" id="ARBA00023136"/>
    </source>
</evidence>
<evidence type="ECO:0000256" key="6">
    <source>
        <dbReference type="ARBA" id="ARBA00022692"/>
    </source>
</evidence>
<keyword evidence="10" id="KW-0472">Membrane</keyword>
<evidence type="ECO:0000256" key="3">
    <source>
        <dbReference type="ARBA" id="ARBA00008919"/>
    </source>
</evidence>
<evidence type="ECO:0000256" key="5">
    <source>
        <dbReference type="ARBA" id="ARBA00022679"/>
    </source>
</evidence>
<sequence length="396" mass="45517">MAIIRKILALITAMVSLYVFWMAHVQDAKQFKTLPPIQNHHQMNNTPIIPASSKQNTIAGAISKHQMNNTPIIKSKQNAMSGGVSKQILWYNDFFGAQHPCFETPSLCLKLCPEYKCTLTSNKALYNESDAVIFHLVGLGNTPPVKHPHQAWIFFLMESPSNYPHIPSNYNNKFNWTATFMRVSDVHVPYSVTKKLPEINQTALKNIDFYAGKEKKIIWAVSNCHTIGGREKVVEALKKLGWQVDIYGGCGSKKCPRGSECEKNIGKNYMFYLAFENSLCEDYITEKPGNAIIRWEIIPITYGYGNYTAHLPPNSFINVNSFKTVSDLSKHLNKVAESRDLYNSYFEWRKTHSYLPSNFYWACDICKKLHNNHQNYYKDMEKWWSKDRCISMPISL</sequence>
<evidence type="ECO:0000256" key="9">
    <source>
        <dbReference type="ARBA" id="ARBA00023034"/>
    </source>
</evidence>
<evidence type="ECO:0000256" key="12">
    <source>
        <dbReference type="RuleBase" id="RU003832"/>
    </source>
</evidence>
<evidence type="ECO:0000256" key="8">
    <source>
        <dbReference type="ARBA" id="ARBA00022989"/>
    </source>
</evidence>
<dbReference type="InterPro" id="IPR001503">
    <property type="entry name" value="Glyco_trans_10"/>
</dbReference>
<dbReference type="Proteomes" id="UP000749559">
    <property type="component" value="Unassembled WGS sequence"/>
</dbReference>
<keyword evidence="9 12" id="KW-0333">Golgi apparatus</keyword>
<dbReference type="EMBL" id="CAIIXF020000011">
    <property type="protein sequence ID" value="CAH1799488.1"/>
    <property type="molecule type" value="Genomic_DNA"/>
</dbReference>
<dbReference type="GO" id="GO:0032580">
    <property type="term" value="C:Golgi cisterna membrane"/>
    <property type="evidence" value="ECO:0007669"/>
    <property type="project" value="UniProtKB-SubCell"/>
</dbReference>
<evidence type="ECO:0000256" key="1">
    <source>
        <dbReference type="ARBA" id="ARBA00004323"/>
    </source>
</evidence>
<keyword evidence="6 12" id="KW-0812">Transmembrane</keyword>
<comment type="pathway">
    <text evidence="2">Protein modification; protein glycosylation.</text>
</comment>
<dbReference type="FunFam" id="3.40.50.11660:FF:000002">
    <property type="entry name" value="Alpha-(1,3)-fucosyltransferase"/>
    <property type="match status" value="1"/>
</dbReference>
<comment type="similarity">
    <text evidence="3 12">Belongs to the glycosyltransferase 10 family.</text>
</comment>
<gene>
    <name evidence="15" type="ORF">OFUS_LOCUS23496</name>
</gene>
<keyword evidence="16" id="KW-1185">Reference proteome</keyword>
<dbReference type="GO" id="GO:0008417">
    <property type="term" value="F:fucosyltransferase activity"/>
    <property type="evidence" value="ECO:0007669"/>
    <property type="project" value="InterPro"/>
</dbReference>
<accession>A0A8S4Q6I9</accession>
<organism evidence="15 16">
    <name type="scientific">Owenia fusiformis</name>
    <name type="common">Polychaete worm</name>
    <dbReference type="NCBI Taxonomy" id="6347"/>
    <lineage>
        <taxon>Eukaryota</taxon>
        <taxon>Metazoa</taxon>
        <taxon>Spiralia</taxon>
        <taxon>Lophotrochozoa</taxon>
        <taxon>Annelida</taxon>
        <taxon>Polychaeta</taxon>
        <taxon>Sedentaria</taxon>
        <taxon>Canalipalpata</taxon>
        <taxon>Sabellida</taxon>
        <taxon>Oweniida</taxon>
        <taxon>Oweniidae</taxon>
        <taxon>Owenia</taxon>
    </lineage>
</organism>